<comment type="caution">
    <text evidence="2">The sequence shown here is derived from an EMBL/GenBank/DDBJ whole genome shotgun (WGS) entry which is preliminary data.</text>
</comment>
<dbReference type="SUPFAM" id="SSF52540">
    <property type="entry name" value="P-loop containing nucleoside triphosphate hydrolases"/>
    <property type="match status" value="1"/>
</dbReference>
<dbReference type="AlphaFoldDB" id="A0A7Y9JN33"/>
<name>A0A7Y9JN33_9MICO</name>
<dbReference type="Gene3D" id="3.40.50.300">
    <property type="entry name" value="P-loop containing nucleotide triphosphate hydrolases"/>
    <property type="match status" value="2"/>
</dbReference>
<dbReference type="EMBL" id="JACCBH010000001">
    <property type="protein sequence ID" value="NYD53229.1"/>
    <property type="molecule type" value="Genomic_DNA"/>
</dbReference>
<sequence>MDERWRPLSIVAGASQTGKTSTIEYILYCLGGSDYPEHEEMVQRIAAVALELEIDGVVHTIERTTTGAPSKFASVWPAALEERASSLETRLTIEPPSDPDSLSQFLLAAFGMGGIKLPLSPSKEDSDTHALSIRDVARLVYFQNSRLDSQNLLEEHGNHVVAQKLQQTIDLIFGVADASLAQLADRIRAAENAAREAERSARTLKTIVDSEYPLGPAGVEIQQSDAIQLAAQVREQIDNLDTDELARQEATDDLRRSLSEAETAVKAWDVRVRGRESLIERLTSLALQYADDKKKLTFLKEAEQLFDPLNVTHCPVCFAELTSHPHITVSGACSLCGHNLSHEHNDENERERRQLIERELTATSRRLDQLNVYLDSLTRELATIRGSREHASALANSAASELDRVASLPAPFLALRDQLSKQLAEAEKVAAYQAQGIRLWERVTQAENEAALKVGQLAQLRRERQEQATRPDRDSIIRTISDRFVEILGDFDYPKLSNAWLDAKLIPTVRGVNYTKSSSGGLTLISLAWALALWEIAYEREALAPGLLIIDSPQKNLGHAARPDDDEFADAKLVNNVYEHVERWLDAAGEGAQVIFVDNSPPVAVDEHVVVRFSGRATQPPFGLIDDATT</sequence>
<dbReference type="RefSeq" id="WP_179430600.1">
    <property type="nucleotide sequence ID" value="NZ_JACCBH010000001.1"/>
</dbReference>
<gene>
    <name evidence="2" type="ORF">BKA02_000284</name>
</gene>
<organism evidence="2 3">
    <name type="scientific">Microbacterium pseudoresistens</name>
    <dbReference type="NCBI Taxonomy" id="640634"/>
    <lineage>
        <taxon>Bacteria</taxon>
        <taxon>Bacillati</taxon>
        <taxon>Actinomycetota</taxon>
        <taxon>Actinomycetes</taxon>
        <taxon>Micrococcales</taxon>
        <taxon>Microbacteriaceae</taxon>
        <taxon>Microbacterium</taxon>
    </lineage>
</organism>
<evidence type="ECO:0000313" key="2">
    <source>
        <dbReference type="EMBL" id="NYD53229.1"/>
    </source>
</evidence>
<dbReference type="InterPro" id="IPR027417">
    <property type="entry name" value="P-loop_NTPase"/>
</dbReference>
<feature type="coiled-coil region" evidence="1">
    <location>
        <begin position="180"/>
        <end position="207"/>
    </location>
</feature>
<proteinExistence type="predicted"/>
<accession>A0A7Y9JN33</accession>
<evidence type="ECO:0008006" key="4">
    <source>
        <dbReference type="Google" id="ProtNLM"/>
    </source>
</evidence>
<reference evidence="2 3" key="1">
    <citation type="submission" date="2020-07" db="EMBL/GenBank/DDBJ databases">
        <title>Sequencing the genomes of 1000 actinobacteria strains.</title>
        <authorList>
            <person name="Klenk H.-P."/>
        </authorList>
    </citation>
    <scope>NUCLEOTIDE SEQUENCE [LARGE SCALE GENOMIC DNA]</scope>
    <source>
        <strain evidence="2 3">DSM 22185</strain>
    </source>
</reference>
<keyword evidence="3" id="KW-1185">Reference proteome</keyword>
<protein>
    <recommendedName>
        <fullName evidence="4">DNA recombination protein RecN</fullName>
    </recommendedName>
</protein>
<evidence type="ECO:0000256" key="1">
    <source>
        <dbReference type="SAM" id="Coils"/>
    </source>
</evidence>
<keyword evidence="1" id="KW-0175">Coiled coil</keyword>
<evidence type="ECO:0000313" key="3">
    <source>
        <dbReference type="Proteomes" id="UP000552045"/>
    </source>
</evidence>
<dbReference type="Proteomes" id="UP000552045">
    <property type="component" value="Unassembled WGS sequence"/>
</dbReference>